<name>A0A9Q3JHI4_9BASI</name>
<evidence type="ECO:0000256" key="6">
    <source>
        <dbReference type="ARBA" id="ARBA00022918"/>
    </source>
</evidence>
<dbReference type="GO" id="GO:0003964">
    <property type="term" value="F:RNA-directed DNA polymerase activity"/>
    <property type="evidence" value="ECO:0007669"/>
    <property type="project" value="UniProtKB-KW"/>
</dbReference>
<evidence type="ECO:0000256" key="2">
    <source>
        <dbReference type="ARBA" id="ARBA00022695"/>
    </source>
</evidence>
<keyword evidence="4" id="KW-0255">Endonuclease</keyword>
<accession>A0A9Q3JHI4</accession>
<dbReference type="FunFam" id="3.10.20.370:FF:000001">
    <property type="entry name" value="Retrovirus-related Pol polyprotein from transposon 17.6-like protein"/>
    <property type="match status" value="1"/>
</dbReference>
<evidence type="ECO:0000313" key="8">
    <source>
        <dbReference type="EMBL" id="MBW0562106.1"/>
    </source>
</evidence>
<evidence type="ECO:0000259" key="7">
    <source>
        <dbReference type="Pfam" id="PF17917"/>
    </source>
</evidence>
<dbReference type="InterPro" id="IPR043502">
    <property type="entry name" value="DNA/RNA_pol_sf"/>
</dbReference>
<evidence type="ECO:0000256" key="3">
    <source>
        <dbReference type="ARBA" id="ARBA00022722"/>
    </source>
</evidence>
<dbReference type="Proteomes" id="UP000765509">
    <property type="component" value="Unassembled WGS sequence"/>
</dbReference>
<gene>
    <name evidence="8" type="ORF">O181_101821</name>
</gene>
<protein>
    <recommendedName>
        <fullName evidence="7">Reverse transcriptase RNase H-like domain-containing protein</fullName>
    </recommendedName>
</protein>
<dbReference type="Pfam" id="PF17917">
    <property type="entry name" value="RT_RNaseH"/>
    <property type="match status" value="1"/>
</dbReference>
<keyword evidence="6" id="KW-0695">RNA-directed DNA polymerase</keyword>
<comment type="caution">
    <text evidence="8">The sequence shown here is derived from an EMBL/GenBank/DDBJ whole genome shotgun (WGS) entry which is preliminary data.</text>
</comment>
<dbReference type="CDD" id="cd09274">
    <property type="entry name" value="RNase_HI_RT_Ty3"/>
    <property type="match status" value="1"/>
</dbReference>
<keyword evidence="3" id="KW-0540">Nuclease</keyword>
<keyword evidence="9" id="KW-1185">Reference proteome</keyword>
<dbReference type="InterPro" id="IPR041373">
    <property type="entry name" value="RT_RNaseH"/>
</dbReference>
<dbReference type="GO" id="GO:0004519">
    <property type="term" value="F:endonuclease activity"/>
    <property type="evidence" value="ECO:0007669"/>
    <property type="project" value="UniProtKB-KW"/>
</dbReference>
<dbReference type="AlphaFoldDB" id="A0A9Q3JHI4"/>
<keyword evidence="5" id="KW-0378">Hydrolase</keyword>
<evidence type="ECO:0000256" key="4">
    <source>
        <dbReference type="ARBA" id="ARBA00022759"/>
    </source>
</evidence>
<dbReference type="PANTHER" id="PTHR34072">
    <property type="entry name" value="ENZYMATIC POLYPROTEIN-RELATED"/>
    <property type="match status" value="1"/>
</dbReference>
<dbReference type="GO" id="GO:0016787">
    <property type="term" value="F:hydrolase activity"/>
    <property type="evidence" value="ECO:0007669"/>
    <property type="project" value="UniProtKB-KW"/>
</dbReference>
<organism evidence="8 9">
    <name type="scientific">Austropuccinia psidii MF-1</name>
    <dbReference type="NCBI Taxonomy" id="1389203"/>
    <lineage>
        <taxon>Eukaryota</taxon>
        <taxon>Fungi</taxon>
        <taxon>Dikarya</taxon>
        <taxon>Basidiomycota</taxon>
        <taxon>Pucciniomycotina</taxon>
        <taxon>Pucciniomycetes</taxon>
        <taxon>Pucciniales</taxon>
        <taxon>Sphaerophragmiaceae</taxon>
        <taxon>Austropuccinia</taxon>
    </lineage>
</organism>
<dbReference type="SUPFAM" id="SSF56672">
    <property type="entry name" value="DNA/RNA polymerases"/>
    <property type="match status" value="1"/>
</dbReference>
<dbReference type="EMBL" id="AVOT02072004">
    <property type="protein sequence ID" value="MBW0562106.1"/>
    <property type="molecule type" value="Genomic_DNA"/>
</dbReference>
<keyword evidence="2" id="KW-0548">Nucleotidyltransferase</keyword>
<evidence type="ECO:0000256" key="5">
    <source>
        <dbReference type="ARBA" id="ARBA00022801"/>
    </source>
</evidence>
<evidence type="ECO:0000313" key="9">
    <source>
        <dbReference type="Proteomes" id="UP000765509"/>
    </source>
</evidence>
<proteinExistence type="predicted"/>
<feature type="non-terminal residue" evidence="8">
    <location>
        <position position="1"/>
    </location>
</feature>
<reference evidence="8" key="1">
    <citation type="submission" date="2021-03" db="EMBL/GenBank/DDBJ databases">
        <title>Draft genome sequence of rust myrtle Austropuccinia psidii MF-1, a brazilian biotype.</title>
        <authorList>
            <person name="Quecine M.C."/>
            <person name="Pachon D.M.R."/>
            <person name="Bonatelli M.L."/>
            <person name="Correr F.H."/>
            <person name="Franceschini L.M."/>
            <person name="Leite T.F."/>
            <person name="Margarido G.R.A."/>
            <person name="Almeida C.A."/>
            <person name="Ferrarezi J.A."/>
            <person name="Labate C.A."/>
        </authorList>
    </citation>
    <scope>NUCLEOTIDE SEQUENCE</scope>
    <source>
        <strain evidence="8">MF-1</strain>
    </source>
</reference>
<keyword evidence="1" id="KW-0808">Transferase</keyword>
<evidence type="ECO:0000256" key="1">
    <source>
        <dbReference type="ARBA" id="ARBA00022679"/>
    </source>
</evidence>
<sequence>NYSKKIRFTHKLPQERFLFPPNEEALRKFHQLKEAFTIASILSQFDPSLPTIVESDASDYALGAVLSQVSDSAKHPISFDSRKLLPGELNYEINDKELLGIVWVLKNWRAFLLSLSSSFEVLSNHSSLQYFMSSNILTHRQAFWAEFLSEFHFSITYCPGRLAPLPDKLSRWDDILPESGEDFISKNPINFQRIIKKDKIQASKFFAVEVESFSSFIDSIQKELWQYSQYRSNLQDLGKGKSVQDYSLDSSSQLLLFKDWAVAPNDPTIQLSILQKRNEYPLAGHPGQ</sequence>
<feature type="domain" description="Reverse transcriptase RNase H-like" evidence="7">
    <location>
        <begin position="46"/>
        <end position="151"/>
    </location>
</feature>